<name>A0A5D4SSL5_9BACI</name>
<comment type="caution">
    <text evidence="1">The sequence shown here is derived from an EMBL/GenBank/DDBJ whole genome shotgun (WGS) entry which is preliminary data.</text>
</comment>
<dbReference type="EMBL" id="VTES01000001">
    <property type="protein sequence ID" value="TYS66370.1"/>
    <property type="molecule type" value="Genomic_DNA"/>
</dbReference>
<dbReference type="RefSeq" id="WP_148949072.1">
    <property type="nucleotide sequence ID" value="NZ_VTES01000001.1"/>
</dbReference>
<evidence type="ECO:0000313" key="1">
    <source>
        <dbReference type="EMBL" id="TYS66370.1"/>
    </source>
</evidence>
<protein>
    <submittedName>
        <fullName evidence="1">Phage tail sheath family protein</fullName>
    </submittedName>
</protein>
<reference evidence="1 2" key="1">
    <citation type="submission" date="2019-08" db="EMBL/GenBank/DDBJ databases">
        <title>Bacillus genomes from the desert of Cuatro Cienegas, Coahuila.</title>
        <authorList>
            <person name="Olmedo-Alvarez G."/>
        </authorList>
    </citation>
    <scope>NUCLEOTIDE SEQUENCE [LARGE SCALE GENOMIC DNA]</scope>
    <source>
        <strain evidence="1 2">CH37_1T</strain>
    </source>
</reference>
<organism evidence="1 2">
    <name type="scientific">Bacillus infantis</name>
    <dbReference type="NCBI Taxonomy" id="324767"/>
    <lineage>
        <taxon>Bacteria</taxon>
        <taxon>Bacillati</taxon>
        <taxon>Bacillota</taxon>
        <taxon>Bacilli</taxon>
        <taxon>Bacillales</taxon>
        <taxon>Bacillaceae</taxon>
        <taxon>Bacillus</taxon>
    </lineage>
</organism>
<gene>
    <name evidence="1" type="ORF">FZD47_02465</name>
</gene>
<dbReference type="AlphaFoldDB" id="A0A5D4SSL5"/>
<sequence length="484" mass="52807">MVYSHGIDVQENTPFKPVKVVTSGVQIVIGTAPIHLLADPSSAVNKPIVAYTLDDVKKKLGYSYDFEKFTLSEVAYCSFELLKVAPVIFINVLDPGRHKVPVADTSISVTKGMATIDREGVLLSSLVVKNGTTEGERNKDYTVSFNEAGKPVIIITSSGSLSAAVQLTVSYDVLDPSAVTEDDLIGGYDSQTGIYSGAELIRQVHPRFGIVPGQILAPGFSHKPLLAAVLAAKAVKINGNFNAQAILDVDSGEVTRFEDVAAWKEDNGYNHGKSIVLWPKVKEKVGQRIVWYSSMFAARVSRLDADNEDVPFKSPSNKDLPISAAVLPDGKEVYLDQPQANSLNGAGVVTALNWSGWRTWGNNMAIYPNTENPQDQFIAIRRMLDWWGNTFILSYFDKVDDPLNTRLIESVVDSENIRANGYASRDQIAGAKIEFRKDMNPDEEILKGKITFNQKIGAFGPAEHIVNVLEFDPTIVTAAVLGGE</sequence>
<dbReference type="Proteomes" id="UP000323732">
    <property type="component" value="Unassembled WGS sequence"/>
</dbReference>
<accession>A0A5D4SSL5</accession>
<proteinExistence type="predicted"/>
<evidence type="ECO:0000313" key="2">
    <source>
        <dbReference type="Proteomes" id="UP000323732"/>
    </source>
</evidence>